<dbReference type="Proteomes" id="UP000808337">
    <property type="component" value="Unassembled WGS sequence"/>
</dbReference>
<evidence type="ECO:0000256" key="8">
    <source>
        <dbReference type="HAMAP-Rule" id="MF_00104"/>
    </source>
</evidence>
<feature type="active site" evidence="8">
    <location>
        <position position="110"/>
    </location>
</feature>
<dbReference type="SMART" id="SM00358">
    <property type="entry name" value="DSRM"/>
    <property type="match status" value="1"/>
</dbReference>
<dbReference type="GO" id="GO:0010468">
    <property type="term" value="P:regulation of gene expression"/>
    <property type="evidence" value="ECO:0007669"/>
    <property type="project" value="TreeGrafter"/>
</dbReference>
<evidence type="ECO:0000256" key="3">
    <source>
        <dbReference type="ARBA" id="ARBA00022664"/>
    </source>
</evidence>
<evidence type="ECO:0000256" key="7">
    <source>
        <dbReference type="ARBA" id="ARBA00022884"/>
    </source>
</evidence>
<feature type="binding site" evidence="8">
    <location>
        <position position="110"/>
    </location>
    <ligand>
        <name>Mg(2+)</name>
        <dbReference type="ChEBI" id="CHEBI:18420"/>
    </ligand>
</feature>
<sequence>MANIVGFTPKNLSIFKQAFSHKSASEPKFHTVTSNERLEYLGDSILSTIVAEYLFKKYPNSDEGFLTKMRSKIVKRKTLNRVADDMGIDVVLQDANDTRLSESMKGNCLEALVGAIYLEKGFDTTKRIVITKILRRHVNIHDLEENDDNYKSQLLEFCQKKGSEIDYRVIERFKMENRDRFKIGVYVDGKEVATGEDFNKKSAEQNASFKALKSMGIEISDL</sequence>
<keyword evidence="6 8" id="KW-0378">Hydrolase</keyword>
<keyword evidence="8" id="KW-0699">rRNA-binding</keyword>
<dbReference type="InterPro" id="IPR036389">
    <property type="entry name" value="RNase_III_sf"/>
</dbReference>
<accession>A0A9D7XPS4</accession>
<keyword evidence="8" id="KW-0479">Metal-binding</keyword>
<feature type="binding site" evidence="8">
    <location>
        <position position="107"/>
    </location>
    <ligand>
        <name>Mg(2+)</name>
        <dbReference type="ChEBI" id="CHEBI:18420"/>
    </ligand>
</feature>
<dbReference type="GO" id="GO:0046872">
    <property type="term" value="F:metal ion binding"/>
    <property type="evidence" value="ECO:0007669"/>
    <property type="project" value="UniProtKB-KW"/>
</dbReference>
<evidence type="ECO:0000256" key="1">
    <source>
        <dbReference type="ARBA" id="ARBA00000109"/>
    </source>
</evidence>
<dbReference type="PANTHER" id="PTHR11207">
    <property type="entry name" value="RIBONUCLEASE III"/>
    <property type="match status" value="1"/>
</dbReference>
<dbReference type="PANTHER" id="PTHR11207:SF0">
    <property type="entry name" value="RIBONUCLEASE 3"/>
    <property type="match status" value="1"/>
</dbReference>
<dbReference type="PROSITE" id="PS50142">
    <property type="entry name" value="RNASE_3_2"/>
    <property type="match status" value="1"/>
</dbReference>
<dbReference type="SMART" id="SM00535">
    <property type="entry name" value="RIBOc"/>
    <property type="match status" value="1"/>
</dbReference>
<evidence type="ECO:0000259" key="9">
    <source>
        <dbReference type="PROSITE" id="PS50137"/>
    </source>
</evidence>
<feature type="active site" evidence="8">
    <location>
        <position position="43"/>
    </location>
</feature>
<keyword evidence="4 8" id="KW-0540">Nuclease</keyword>
<dbReference type="InterPro" id="IPR011907">
    <property type="entry name" value="RNase_III"/>
</dbReference>
<dbReference type="AlphaFoldDB" id="A0A9D7XPS4"/>
<dbReference type="InterPro" id="IPR014720">
    <property type="entry name" value="dsRBD_dom"/>
</dbReference>
<dbReference type="GO" id="GO:0008033">
    <property type="term" value="P:tRNA processing"/>
    <property type="evidence" value="ECO:0007669"/>
    <property type="project" value="UniProtKB-KW"/>
</dbReference>
<keyword evidence="8" id="KW-0963">Cytoplasm</keyword>
<evidence type="ECO:0000313" key="11">
    <source>
        <dbReference type="EMBL" id="MBK9982316.1"/>
    </source>
</evidence>
<dbReference type="GO" id="GO:0005737">
    <property type="term" value="C:cytoplasm"/>
    <property type="evidence" value="ECO:0007669"/>
    <property type="project" value="UniProtKB-SubCell"/>
</dbReference>
<feature type="binding site" evidence="8">
    <location>
        <position position="39"/>
    </location>
    <ligand>
        <name>Mg(2+)</name>
        <dbReference type="ChEBI" id="CHEBI:18420"/>
    </ligand>
</feature>
<dbReference type="Pfam" id="PF00035">
    <property type="entry name" value="dsrm"/>
    <property type="match status" value="1"/>
</dbReference>
<dbReference type="Gene3D" id="3.30.160.20">
    <property type="match status" value="1"/>
</dbReference>
<keyword evidence="8" id="KW-0819">tRNA processing</keyword>
<comment type="catalytic activity">
    <reaction evidence="1 8">
        <text>Endonucleolytic cleavage to 5'-phosphomonoester.</text>
        <dbReference type="EC" id="3.1.26.3"/>
    </reaction>
</comment>
<comment type="similarity">
    <text evidence="2">Belongs to the ribonuclease III family.</text>
</comment>
<dbReference type="HAMAP" id="MF_00104">
    <property type="entry name" value="RNase_III"/>
    <property type="match status" value="1"/>
</dbReference>
<gene>
    <name evidence="8 11" type="primary">rnc</name>
    <name evidence="11" type="ORF">IPP15_07810</name>
</gene>
<dbReference type="SUPFAM" id="SSF54768">
    <property type="entry name" value="dsRNA-binding domain-like"/>
    <property type="match status" value="1"/>
</dbReference>
<reference evidence="11 12" key="1">
    <citation type="submission" date="2020-10" db="EMBL/GenBank/DDBJ databases">
        <title>Connecting structure to function with the recovery of over 1000 high-quality activated sludge metagenome-assembled genomes encoding full-length rRNA genes using long-read sequencing.</title>
        <authorList>
            <person name="Singleton C.M."/>
            <person name="Petriglieri F."/>
            <person name="Kristensen J.M."/>
            <person name="Kirkegaard R.H."/>
            <person name="Michaelsen T.Y."/>
            <person name="Andersen M.H."/>
            <person name="Karst S.M."/>
            <person name="Dueholm M.S."/>
            <person name="Nielsen P.H."/>
            <person name="Albertsen M."/>
        </authorList>
    </citation>
    <scope>NUCLEOTIDE SEQUENCE [LARGE SCALE GENOMIC DNA]</scope>
    <source>
        <strain evidence="11">Ribe_18-Q3-R11-54_MAXAC.273</strain>
    </source>
</reference>
<dbReference type="EMBL" id="JADKGY010000006">
    <property type="protein sequence ID" value="MBK9982316.1"/>
    <property type="molecule type" value="Genomic_DNA"/>
</dbReference>
<protein>
    <recommendedName>
        <fullName evidence="8">Ribonuclease 3</fullName>
        <ecNumber evidence="8">3.1.26.3</ecNumber>
    </recommendedName>
    <alternativeName>
        <fullName evidence="8">Ribonuclease III</fullName>
        <shortName evidence="8">RNase III</shortName>
    </alternativeName>
</protein>
<feature type="domain" description="DRBM" evidence="9">
    <location>
        <begin position="149"/>
        <end position="217"/>
    </location>
</feature>
<keyword evidence="8" id="KW-0460">Magnesium</keyword>
<dbReference type="CDD" id="cd00593">
    <property type="entry name" value="RIBOc"/>
    <property type="match status" value="1"/>
</dbReference>
<dbReference type="EC" id="3.1.26.3" evidence="8"/>
<dbReference type="InterPro" id="IPR000999">
    <property type="entry name" value="RNase_III_dom"/>
</dbReference>
<dbReference type="CDD" id="cd10845">
    <property type="entry name" value="DSRM_RNAse_III_family"/>
    <property type="match status" value="1"/>
</dbReference>
<comment type="caution">
    <text evidence="11">The sequence shown here is derived from an EMBL/GenBank/DDBJ whole genome shotgun (WGS) entry which is preliminary data.</text>
</comment>
<dbReference type="SUPFAM" id="SSF69065">
    <property type="entry name" value="RNase III domain-like"/>
    <property type="match status" value="1"/>
</dbReference>
<comment type="subunit">
    <text evidence="8">Homodimer.</text>
</comment>
<evidence type="ECO:0000256" key="2">
    <source>
        <dbReference type="ARBA" id="ARBA00010183"/>
    </source>
</evidence>
<evidence type="ECO:0000256" key="4">
    <source>
        <dbReference type="ARBA" id="ARBA00022722"/>
    </source>
</evidence>
<evidence type="ECO:0000256" key="5">
    <source>
        <dbReference type="ARBA" id="ARBA00022759"/>
    </source>
</evidence>
<name>A0A9D7XPS4_9BACT</name>
<dbReference type="GO" id="GO:0006397">
    <property type="term" value="P:mRNA processing"/>
    <property type="evidence" value="ECO:0007669"/>
    <property type="project" value="UniProtKB-UniRule"/>
</dbReference>
<dbReference type="Pfam" id="PF14622">
    <property type="entry name" value="Ribonucleas_3_3"/>
    <property type="match status" value="1"/>
</dbReference>
<dbReference type="Gene3D" id="1.10.1520.10">
    <property type="entry name" value="Ribonuclease III domain"/>
    <property type="match status" value="1"/>
</dbReference>
<comment type="cofactor">
    <cofactor evidence="8">
        <name>Mg(2+)</name>
        <dbReference type="ChEBI" id="CHEBI:18420"/>
    </cofactor>
</comment>
<comment type="subcellular location">
    <subcellularLocation>
        <location evidence="8">Cytoplasm</location>
    </subcellularLocation>
</comment>
<evidence type="ECO:0000313" key="12">
    <source>
        <dbReference type="Proteomes" id="UP000808337"/>
    </source>
</evidence>
<evidence type="ECO:0000256" key="6">
    <source>
        <dbReference type="ARBA" id="ARBA00022801"/>
    </source>
</evidence>
<comment type="function">
    <text evidence="8">Digests double-stranded RNA. Involved in the processing of primary rRNA transcript to yield the immediate precursors to the large and small rRNAs (23S and 16S). Processes some mRNAs, and tRNAs when they are encoded in the rRNA operon. Processes pre-crRNA and tracrRNA of type II CRISPR loci if present in the organism.</text>
</comment>
<dbReference type="GO" id="GO:0019843">
    <property type="term" value="F:rRNA binding"/>
    <property type="evidence" value="ECO:0007669"/>
    <property type="project" value="UniProtKB-KW"/>
</dbReference>
<feature type="domain" description="RNase III" evidence="10">
    <location>
        <begin position="1"/>
        <end position="121"/>
    </location>
</feature>
<keyword evidence="3 8" id="KW-0507">mRNA processing</keyword>
<dbReference type="PROSITE" id="PS50137">
    <property type="entry name" value="DS_RBD"/>
    <property type="match status" value="1"/>
</dbReference>
<keyword evidence="8" id="KW-0698">rRNA processing</keyword>
<keyword evidence="7 8" id="KW-0694">RNA-binding</keyword>
<dbReference type="GO" id="GO:0004525">
    <property type="term" value="F:ribonuclease III activity"/>
    <property type="evidence" value="ECO:0007669"/>
    <property type="project" value="UniProtKB-UniRule"/>
</dbReference>
<dbReference type="GO" id="GO:0006364">
    <property type="term" value="P:rRNA processing"/>
    <property type="evidence" value="ECO:0007669"/>
    <property type="project" value="UniProtKB-UniRule"/>
</dbReference>
<keyword evidence="5 8" id="KW-0255">Endonuclease</keyword>
<dbReference type="GO" id="GO:0003725">
    <property type="term" value="F:double-stranded RNA binding"/>
    <property type="evidence" value="ECO:0007669"/>
    <property type="project" value="TreeGrafter"/>
</dbReference>
<evidence type="ECO:0000259" key="10">
    <source>
        <dbReference type="PROSITE" id="PS50142"/>
    </source>
</evidence>
<organism evidence="11 12">
    <name type="scientific">Candidatus Opimibacter skivensis</name>
    <dbReference type="NCBI Taxonomy" id="2982028"/>
    <lineage>
        <taxon>Bacteria</taxon>
        <taxon>Pseudomonadati</taxon>
        <taxon>Bacteroidota</taxon>
        <taxon>Saprospiria</taxon>
        <taxon>Saprospirales</taxon>
        <taxon>Saprospiraceae</taxon>
        <taxon>Candidatus Opimibacter</taxon>
    </lineage>
</organism>
<dbReference type="NCBIfam" id="TIGR02191">
    <property type="entry name" value="RNaseIII"/>
    <property type="match status" value="1"/>
</dbReference>
<dbReference type="PROSITE" id="PS00517">
    <property type="entry name" value="RNASE_3_1"/>
    <property type="match status" value="1"/>
</dbReference>
<proteinExistence type="inferred from homology"/>